<dbReference type="InterPro" id="IPR036770">
    <property type="entry name" value="Ankyrin_rpt-contain_sf"/>
</dbReference>
<dbReference type="PANTHER" id="PTHR46224:SF48">
    <property type="entry name" value="OS02G0493050 PROTEIN"/>
    <property type="match status" value="1"/>
</dbReference>
<protein>
    <submittedName>
        <fullName evidence="1">Uncharacterized protein</fullName>
    </submittedName>
</protein>
<evidence type="ECO:0000313" key="2">
    <source>
        <dbReference type="Proteomes" id="UP001054889"/>
    </source>
</evidence>
<dbReference type="InterPro" id="IPR051616">
    <property type="entry name" value="Cul2-RING_E3_ligase_SR"/>
</dbReference>
<evidence type="ECO:0000313" key="1">
    <source>
        <dbReference type="EMBL" id="GJM85043.1"/>
    </source>
</evidence>
<proteinExistence type="predicted"/>
<keyword evidence="2" id="KW-1185">Reference proteome</keyword>
<reference evidence="1" key="1">
    <citation type="journal article" date="2018" name="DNA Res.">
        <title>Multiple hybrid de novo genome assembly of finger millet, an orphan allotetraploid crop.</title>
        <authorList>
            <person name="Hatakeyama M."/>
            <person name="Aluri S."/>
            <person name="Balachadran M.T."/>
            <person name="Sivarajan S.R."/>
            <person name="Patrignani A."/>
            <person name="Gruter S."/>
            <person name="Poveda L."/>
            <person name="Shimizu-Inatsugi R."/>
            <person name="Baeten J."/>
            <person name="Francoijs K.J."/>
            <person name="Nataraja K.N."/>
            <person name="Reddy Y.A.N."/>
            <person name="Phadnis S."/>
            <person name="Ravikumar R.L."/>
            <person name="Schlapbach R."/>
            <person name="Sreeman S.M."/>
            <person name="Shimizu K.K."/>
        </authorList>
    </citation>
    <scope>NUCLEOTIDE SEQUENCE</scope>
</reference>
<dbReference type="PANTHER" id="PTHR46224">
    <property type="entry name" value="ANKYRIN REPEAT FAMILY PROTEIN"/>
    <property type="match status" value="1"/>
</dbReference>
<reference evidence="1" key="2">
    <citation type="submission" date="2021-12" db="EMBL/GenBank/DDBJ databases">
        <title>Resequencing data analysis of finger millet.</title>
        <authorList>
            <person name="Hatakeyama M."/>
            <person name="Aluri S."/>
            <person name="Balachadran M.T."/>
            <person name="Sivarajan S.R."/>
            <person name="Poveda L."/>
            <person name="Shimizu-Inatsugi R."/>
            <person name="Schlapbach R."/>
            <person name="Sreeman S.M."/>
            <person name="Shimizu K.K."/>
        </authorList>
    </citation>
    <scope>NUCLEOTIDE SEQUENCE</scope>
</reference>
<comment type="caution">
    <text evidence="1">The sequence shown here is derived from an EMBL/GenBank/DDBJ whole genome shotgun (WGS) entry which is preliminary data.</text>
</comment>
<organism evidence="1 2">
    <name type="scientific">Eleusine coracana subsp. coracana</name>
    <dbReference type="NCBI Taxonomy" id="191504"/>
    <lineage>
        <taxon>Eukaryota</taxon>
        <taxon>Viridiplantae</taxon>
        <taxon>Streptophyta</taxon>
        <taxon>Embryophyta</taxon>
        <taxon>Tracheophyta</taxon>
        <taxon>Spermatophyta</taxon>
        <taxon>Magnoliopsida</taxon>
        <taxon>Liliopsida</taxon>
        <taxon>Poales</taxon>
        <taxon>Poaceae</taxon>
        <taxon>PACMAD clade</taxon>
        <taxon>Chloridoideae</taxon>
        <taxon>Cynodonteae</taxon>
        <taxon>Eleusininae</taxon>
        <taxon>Eleusine</taxon>
    </lineage>
</organism>
<sequence length="118" mass="12721">MAPPLTGGPQAPPRRLLQAAAGDDLDLFKRIASALDAGKGRLRESVEAVRDRGAGALHLATGRGRMKVCAYLVEELHVDVNTVDESGCLFVSLLAEMENPSYFVECLAVITDLESRLR</sequence>
<name>A0AAV5BHD3_ELECO</name>
<dbReference type="EMBL" id="BQKI01000001">
    <property type="protein sequence ID" value="GJM85043.1"/>
    <property type="molecule type" value="Genomic_DNA"/>
</dbReference>
<accession>A0AAV5BHD3</accession>
<gene>
    <name evidence="1" type="primary">ga00771</name>
    <name evidence="1" type="ORF">PR202_ga00771</name>
</gene>
<dbReference type="SUPFAM" id="SSF48403">
    <property type="entry name" value="Ankyrin repeat"/>
    <property type="match status" value="1"/>
</dbReference>
<dbReference type="Gene3D" id="1.25.40.20">
    <property type="entry name" value="Ankyrin repeat-containing domain"/>
    <property type="match status" value="1"/>
</dbReference>
<dbReference type="AlphaFoldDB" id="A0AAV5BHD3"/>
<dbReference type="Proteomes" id="UP001054889">
    <property type="component" value="Unassembled WGS sequence"/>
</dbReference>